<dbReference type="AlphaFoldDB" id="A0A1C7LXD4"/>
<dbReference type="OrthoDB" id="1638493at2759"/>
<proteinExistence type="predicted"/>
<name>A0A1C7LXD4_GRIFR</name>
<comment type="caution">
    <text evidence="1">The sequence shown here is derived from an EMBL/GenBank/DDBJ whole genome shotgun (WGS) entry which is preliminary data.</text>
</comment>
<dbReference type="STRING" id="5627.A0A1C7LXD4"/>
<reference evidence="1 2" key="1">
    <citation type="submission" date="2016-03" db="EMBL/GenBank/DDBJ databases">
        <title>Whole genome sequencing of Grifola frondosa 9006-11.</title>
        <authorList>
            <person name="Min B."/>
            <person name="Park H."/>
            <person name="Kim J.-G."/>
            <person name="Cho H."/>
            <person name="Oh Y.-L."/>
            <person name="Kong W.-S."/>
            <person name="Choi I.-G."/>
        </authorList>
    </citation>
    <scope>NUCLEOTIDE SEQUENCE [LARGE SCALE GENOMIC DNA]</scope>
    <source>
        <strain evidence="1 2">9006-11</strain>
    </source>
</reference>
<keyword evidence="2" id="KW-1185">Reference proteome</keyword>
<evidence type="ECO:0008006" key="3">
    <source>
        <dbReference type="Google" id="ProtNLM"/>
    </source>
</evidence>
<evidence type="ECO:0000313" key="2">
    <source>
        <dbReference type="Proteomes" id="UP000092993"/>
    </source>
</evidence>
<gene>
    <name evidence="1" type="ORF">A0H81_10966</name>
</gene>
<protein>
    <recommendedName>
        <fullName evidence="3">Arrestin-like N-terminal domain-containing protein</fullName>
    </recommendedName>
</protein>
<organism evidence="1 2">
    <name type="scientific">Grifola frondosa</name>
    <name type="common">Maitake</name>
    <name type="synonym">Polyporus frondosus</name>
    <dbReference type="NCBI Taxonomy" id="5627"/>
    <lineage>
        <taxon>Eukaryota</taxon>
        <taxon>Fungi</taxon>
        <taxon>Dikarya</taxon>
        <taxon>Basidiomycota</taxon>
        <taxon>Agaricomycotina</taxon>
        <taxon>Agaricomycetes</taxon>
        <taxon>Polyporales</taxon>
        <taxon>Grifolaceae</taxon>
        <taxon>Grifola</taxon>
    </lineage>
</organism>
<dbReference type="EMBL" id="LUGG01000018">
    <property type="protein sequence ID" value="OBZ69312.1"/>
    <property type="molecule type" value="Genomic_DNA"/>
</dbReference>
<dbReference type="Proteomes" id="UP000092993">
    <property type="component" value="Unassembled WGS sequence"/>
</dbReference>
<accession>A0A1C7LXD4</accession>
<sequence>MGIILRSLVISFEGQTEIDNKTTGHATCPLYFKSRELIQGDPQLLDKRADEKGSWYFGYEFLIPGWLPGSFALDDTKKERNKGTTSYALHAKAKFMDVKDPVRRSHTARATKRDFSLNYLRTPSSNWLEYKFGMYDFNVLWTTEVRYPEFIGIDWKTMPVIVRLRTSLALPDEKCQKLRVQSLSLIVKQEEKLSNTVLSSYPARRHLSSDQTSLVVRLLGNKTREEDIFLANKHWDNLPNGGYILNNAFVQANGGTYEAAVEIPLSPGEVRESYRSPLLSVAHTMLVRICLEYPSGSRNPMDYVNLHVPLSFVRFSASNPVREVSVQPSRVQHDPPFAADVCACCGSLLPSSEEPPRYSQLF</sequence>
<evidence type="ECO:0000313" key="1">
    <source>
        <dbReference type="EMBL" id="OBZ69312.1"/>
    </source>
</evidence>